<keyword evidence="8 13" id="KW-0406">Ion transport</keyword>
<feature type="transmembrane region" description="Helical" evidence="16">
    <location>
        <begin position="498"/>
        <end position="518"/>
    </location>
</feature>
<keyword evidence="11 13" id="KW-0739">Sodium transport</keyword>
<keyword evidence="3 13" id="KW-0813">Transport</keyword>
<evidence type="ECO:0000256" key="6">
    <source>
        <dbReference type="ARBA" id="ARBA00022989"/>
    </source>
</evidence>
<feature type="coiled-coil region" evidence="14">
    <location>
        <begin position="520"/>
        <end position="551"/>
    </location>
</feature>
<evidence type="ECO:0000313" key="18">
    <source>
        <dbReference type="Proteomes" id="UP001177023"/>
    </source>
</evidence>
<feature type="compositionally biased region" description="Polar residues" evidence="15">
    <location>
        <begin position="589"/>
        <end position="602"/>
    </location>
</feature>
<dbReference type="Pfam" id="PF00858">
    <property type="entry name" value="ASC"/>
    <property type="match status" value="1"/>
</dbReference>
<evidence type="ECO:0000256" key="3">
    <source>
        <dbReference type="ARBA" id="ARBA00022448"/>
    </source>
</evidence>
<dbReference type="GO" id="GO:0005886">
    <property type="term" value="C:plasma membrane"/>
    <property type="evidence" value="ECO:0007669"/>
    <property type="project" value="TreeGrafter"/>
</dbReference>
<dbReference type="PANTHER" id="PTHR11690">
    <property type="entry name" value="AMILORIDE-SENSITIVE SODIUM CHANNEL-RELATED"/>
    <property type="match status" value="1"/>
</dbReference>
<evidence type="ECO:0000256" key="14">
    <source>
        <dbReference type="SAM" id="Coils"/>
    </source>
</evidence>
<keyword evidence="12 13" id="KW-0407">Ion channel</keyword>
<protein>
    <submittedName>
        <fullName evidence="17">Uncharacterized protein</fullName>
    </submittedName>
</protein>
<feature type="compositionally biased region" description="Basic and acidic residues" evidence="15">
    <location>
        <begin position="564"/>
        <end position="573"/>
    </location>
</feature>
<dbReference type="Gene3D" id="2.60.470.10">
    <property type="entry name" value="Acid-sensing ion channels like domains"/>
    <property type="match status" value="1"/>
</dbReference>
<comment type="caution">
    <text evidence="17">The sequence shown here is derived from an EMBL/GenBank/DDBJ whole genome shotgun (WGS) entry which is preliminary data.</text>
</comment>
<evidence type="ECO:0000256" key="12">
    <source>
        <dbReference type="ARBA" id="ARBA00023303"/>
    </source>
</evidence>
<reference evidence="17" key="1">
    <citation type="submission" date="2023-06" db="EMBL/GenBank/DDBJ databases">
        <authorList>
            <person name="Delattre M."/>
        </authorList>
    </citation>
    <scope>NUCLEOTIDE SEQUENCE</scope>
    <source>
        <strain evidence="17">AF72</strain>
    </source>
</reference>
<organism evidence="17 18">
    <name type="scientific">Mesorhabditis spiculigera</name>
    <dbReference type="NCBI Taxonomy" id="96644"/>
    <lineage>
        <taxon>Eukaryota</taxon>
        <taxon>Metazoa</taxon>
        <taxon>Ecdysozoa</taxon>
        <taxon>Nematoda</taxon>
        <taxon>Chromadorea</taxon>
        <taxon>Rhabditida</taxon>
        <taxon>Rhabditina</taxon>
        <taxon>Rhabditomorpha</taxon>
        <taxon>Rhabditoidea</taxon>
        <taxon>Rhabditidae</taxon>
        <taxon>Mesorhabditinae</taxon>
        <taxon>Mesorhabditis</taxon>
    </lineage>
</organism>
<evidence type="ECO:0000256" key="15">
    <source>
        <dbReference type="SAM" id="MobiDB-lite"/>
    </source>
</evidence>
<keyword evidence="9 16" id="KW-0472">Membrane</keyword>
<feature type="compositionally biased region" description="Polar residues" evidence="15">
    <location>
        <begin position="37"/>
        <end position="48"/>
    </location>
</feature>
<dbReference type="Proteomes" id="UP001177023">
    <property type="component" value="Unassembled WGS sequence"/>
</dbReference>
<accession>A0AA36GCI5</accession>
<evidence type="ECO:0000256" key="9">
    <source>
        <dbReference type="ARBA" id="ARBA00023136"/>
    </source>
</evidence>
<keyword evidence="10" id="KW-0325">Glycoprotein</keyword>
<evidence type="ECO:0000313" key="17">
    <source>
        <dbReference type="EMBL" id="CAJ0580400.1"/>
    </source>
</evidence>
<evidence type="ECO:0000256" key="4">
    <source>
        <dbReference type="ARBA" id="ARBA00022461"/>
    </source>
</evidence>
<comment type="similarity">
    <text evidence="2 13">Belongs to the amiloride-sensitive sodium channel (TC 1.A.6) family.</text>
</comment>
<evidence type="ECO:0000256" key="2">
    <source>
        <dbReference type="ARBA" id="ARBA00007193"/>
    </source>
</evidence>
<evidence type="ECO:0000256" key="10">
    <source>
        <dbReference type="ARBA" id="ARBA00023180"/>
    </source>
</evidence>
<comment type="subcellular location">
    <subcellularLocation>
        <location evidence="1">Membrane</location>
        <topology evidence="1">Multi-pass membrane protein</topology>
    </subcellularLocation>
</comment>
<name>A0AA36GCI5_9BILA</name>
<dbReference type="GO" id="GO:0015280">
    <property type="term" value="F:ligand-gated sodium channel activity"/>
    <property type="evidence" value="ECO:0007669"/>
    <property type="project" value="TreeGrafter"/>
</dbReference>
<keyword evidence="7" id="KW-0915">Sodium</keyword>
<feature type="region of interest" description="Disordered" evidence="15">
    <location>
        <begin position="562"/>
        <end position="602"/>
    </location>
</feature>
<dbReference type="Gene3D" id="1.10.287.770">
    <property type="entry name" value="YojJ-like"/>
    <property type="match status" value="1"/>
</dbReference>
<feature type="region of interest" description="Disordered" evidence="15">
    <location>
        <begin position="1"/>
        <end position="48"/>
    </location>
</feature>
<dbReference type="PRINTS" id="PR01078">
    <property type="entry name" value="AMINACHANNEL"/>
</dbReference>
<gene>
    <name evidence="17" type="ORF">MSPICULIGERA_LOCUS18598</name>
</gene>
<evidence type="ECO:0000256" key="1">
    <source>
        <dbReference type="ARBA" id="ARBA00004141"/>
    </source>
</evidence>
<evidence type="ECO:0000256" key="8">
    <source>
        <dbReference type="ARBA" id="ARBA00023065"/>
    </source>
</evidence>
<evidence type="ECO:0000256" key="5">
    <source>
        <dbReference type="ARBA" id="ARBA00022692"/>
    </source>
</evidence>
<keyword evidence="4 13" id="KW-0894">Sodium channel</keyword>
<evidence type="ECO:0000256" key="16">
    <source>
        <dbReference type="SAM" id="Phobius"/>
    </source>
</evidence>
<dbReference type="EMBL" id="CATQJA010002659">
    <property type="protein sequence ID" value="CAJ0580400.1"/>
    <property type="molecule type" value="Genomic_DNA"/>
</dbReference>
<dbReference type="InterPro" id="IPR001873">
    <property type="entry name" value="ENaC"/>
</dbReference>
<dbReference type="AlphaFoldDB" id="A0AA36GCI5"/>
<keyword evidence="18" id="KW-1185">Reference proteome</keyword>
<keyword evidence="6 16" id="KW-1133">Transmembrane helix</keyword>
<keyword evidence="5 13" id="KW-0812">Transmembrane</keyword>
<keyword evidence="14" id="KW-0175">Coiled coil</keyword>
<dbReference type="PANTHER" id="PTHR11690:SF222">
    <property type="entry name" value="AMILORIDE-SENSITIVE SODIUM CHANNEL SUBUNIT GAMMA"/>
    <property type="match status" value="1"/>
</dbReference>
<proteinExistence type="inferred from homology"/>
<evidence type="ECO:0000256" key="11">
    <source>
        <dbReference type="ARBA" id="ARBA00023201"/>
    </source>
</evidence>
<evidence type="ECO:0000256" key="13">
    <source>
        <dbReference type="RuleBase" id="RU000679"/>
    </source>
</evidence>
<evidence type="ECO:0000256" key="7">
    <source>
        <dbReference type="ARBA" id="ARBA00023053"/>
    </source>
</evidence>
<feature type="non-terminal residue" evidence="17">
    <location>
        <position position="602"/>
    </location>
</feature>
<sequence length="602" mass="67937">MPPARPPIVFTVTPADSEGTSQSSFDEDYPEEPCGTKSPTSATTPNLNPLSPSYSAPAKLPDFEQFTSFYITIKIQMLSTWFWAAIMICSASLLISQVVNITTLYTSKPIVSQVSFLIEDSGIQFPVVTFCNFNPIKKSWLQKINATGQFSEDLLDYLLQANVEMQALYSNANPAELAAGQKIMDAYKKNVDPRLSVDKFFFDGGFECNEIMKICSFGGRKFDCCKHAESVLTPLGRCYTLDLSRFGEPWMWKQVAAGEYNGLQVLMDSHLEEISYSGSGEEADPVFTNSFENGFRYFVHAPKTLSFVASEGISVSPDTRAYSSISSTNYVLLDTQNWGTCVTEWPEKYQTDIPYSSGNCALQCKARFYHDRCGCVPFMYNLDYKKPTCTPHEMFVCMEGTVKNNGTDFEMPDCKDCAVECESWQYNAFNSYGVGFSEGSIKWLMERNRNWTYDHIKQNFLAASIFFKDLTYTQYNQVKGISLSETLSDIGGNMGLCFGMSVITCTEISMFLAKLFWITVSKKRRSYMEEKKQKEKEKEEAVDRIASEMNIERLFKAFQSQQHVSEELPDKSHTNISIDLTDEGFPPSEDNTPPGSNSERLC</sequence>